<keyword evidence="1" id="KW-0472">Membrane</keyword>
<feature type="transmembrane region" description="Helical" evidence="1">
    <location>
        <begin position="357"/>
        <end position="380"/>
    </location>
</feature>
<keyword evidence="1" id="KW-0812">Transmembrane</keyword>
<feature type="domain" description="ZP" evidence="3">
    <location>
        <begin position="29"/>
        <end position="288"/>
    </location>
</feature>
<dbReference type="InterPro" id="IPR056953">
    <property type="entry name" value="CUT_N"/>
</dbReference>
<sequence>MIRWIVLFLLGIPCLLCQTPDLIAEKSVTCSSDSMIVRFRFQKPFAGSIFTERGFSHEKCHWSGASNLEVNVQVPILNTTECGVAFNQETGEFAVKLIVSPVDGLIVDGFSAVNVRCIYLTQDITLTLPANQDGKHALSISGSTIEGSVVTGTGGAPLLSMQILEGHGITGQPVARASVGQRITLDILLKDTSIYDFYVHSCFAHDGTASPDASIQIIDTHGCGVRLSRAVDVPVLTSAAIDGGQKHVYLHMYGFQFTSSQFVHFECQVKPCVHSCKRQQCETPTSSVPLIPARRRRDGWQENSVSSLTDEKVGEAMENLRLSTVLQIEPQRAKRAALVWSSEDGLDGCPSIRLTPLLIAAAGLIVASVISTLAFIRLFSKSRLNRHSTKS</sequence>
<feature type="signal peptide" evidence="2">
    <location>
        <begin position="1"/>
        <end position="17"/>
    </location>
</feature>
<dbReference type="AlphaFoldDB" id="A0AAF3EB01"/>
<keyword evidence="2" id="KW-0732">Signal</keyword>
<feature type="chain" id="PRO_5042108780" evidence="2">
    <location>
        <begin position="18"/>
        <end position="391"/>
    </location>
</feature>
<protein>
    <submittedName>
        <fullName evidence="5">ZP domain-containing protein</fullName>
    </submittedName>
</protein>
<name>A0AAF3EB01_9BILA</name>
<dbReference type="Pfam" id="PF25301">
    <property type="entry name" value="CUT_C"/>
    <property type="match status" value="1"/>
</dbReference>
<proteinExistence type="predicted"/>
<keyword evidence="1" id="KW-1133">Transmembrane helix</keyword>
<dbReference type="SMART" id="SM00241">
    <property type="entry name" value="ZP"/>
    <property type="match status" value="1"/>
</dbReference>
<dbReference type="InterPro" id="IPR057475">
    <property type="entry name" value="CUT_C"/>
</dbReference>
<reference evidence="5" key="1">
    <citation type="submission" date="2024-02" db="UniProtKB">
        <authorList>
            <consortium name="WormBaseParasite"/>
        </authorList>
    </citation>
    <scope>IDENTIFICATION</scope>
</reference>
<evidence type="ECO:0000256" key="1">
    <source>
        <dbReference type="SAM" id="Phobius"/>
    </source>
</evidence>
<accession>A0AAF3EB01</accession>
<dbReference type="InterPro" id="IPR042235">
    <property type="entry name" value="ZP-C_dom"/>
</dbReference>
<evidence type="ECO:0000259" key="3">
    <source>
        <dbReference type="PROSITE" id="PS51034"/>
    </source>
</evidence>
<dbReference type="PANTHER" id="PTHR46560">
    <property type="entry name" value="CYPHER, ISOFORM B"/>
    <property type="match status" value="1"/>
</dbReference>
<evidence type="ECO:0000256" key="2">
    <source>
        <dbReference type="SAM" id="SignalP"/>
    </source>
</evidence>
<evidence type="ECO:0000313" key="4">
    <source>
        <dbReference type="Proteomes" id="UP000887575"/>
    </source>
</evidence>
<dbReference type="Proteomes" id="UP000887575">
    <property type="component" value="Unassembled WGS sequence"/>
</dbReference>
<dbReference type="InterPro" id="IPR001507">
    <property type="entry name" value="ZP_dom"/>
</dbReference>
<keyword evidence="4" id="KW-1185">Reference proteome</keyword>
<dbReference type="PANTHER" id="PTHR46560:SF13">
    <property type="entry name" value="ZP DOMAIN-CONTAINING PROTEIN"/>
    <property type="match status" value="1"/>
</dbReference>
<evidence type="ECO:0000313" key="5">
    <source>
        <dbReference type="WBParaSite" id="MBELARI_LOCUS11100"/>
    </source>
</evidence>
<organism evidence="4 5">
    <name type="scientific">Mesorhabditis belari</name>
    <dbReference type="NCBI Taxonomy" id="2138241"/>
    <lineage>
        <taxon>Eukaryota</taxon>
        <taxon>Metazoa</taxon>
        <taxon>Ecdysozoa</taxon>
        <taxon>Nematoda</taxon>
        <taxon>Chromadorea</taxon>
        <taxon>Rhabditida</taxon>
        <taxon>Rhabditina</taxon>
        <taxon>Rhabditomorpha</taxon>
        <taxon>Rhabditoidea</taxon>
        <taxon>Rhabditidae</taxon>
        <taxon>Mesorhabditinae</taxon>
        <taxon>Mesorhabditis</taxon>
    </lineage>
</organism>
<dbReference type="Pfam" id="PF25057">
    <property type="entry name" value="CUT_N"/>
    <property type="match status" value="1"/>
</dbReference>
<dbReference type="PROSITE" id="PS51034">
    <property type="entry name" value="ZP_2"/>
    <property type="match status" value="1"/>
</dbReference>
<dbReference type="Gene3D" id="2.60.40.4100">
    <property type="entry name" value="Zona pellucida, ZP-C domain"/>
    <property type="match status" value="1"/>
</dbReference>
<dbReference type="WBParaSite" id="MBELARI_LOCUS11100">
    <property type="protein sequence ID" value="MBELARI_LOCUS11100"/>
    <property type="gene ID" value="MBELARI_LOCUS11100"/>
</dbReference>